<proteinExistence type="predicted"/>
<evidence type="ECO:0000313" key="1">
    <source>
        <dbReference type="EMBL" id="KKK62325.1"/>
    </source>
</evidence>
<accession>A0A0F8XMG4</accession>
<dbReference type="AlphaFoldDB" id="A0A0F8XMG4"/>
<protein>
    <submittedName>
        <fullName evidence="1">Uncharacterized protein</fullName>
    </submittedName>
</protein>
<comment type="caution">
    <text evidence="1">The sequence shown here is derived from an EMBL/GenBank/DDBJ whole genome shotgun (WGS) entry which is preliminary data.</text>
</comment>
<dbReference type="EMBL" id="LAZR01062046">
    <property type="protein sequence ID" value="KKK62325.1"/>
    <property type="molecule type" value="Genomic_DNA"/>
</dbReference>
<name>A0A0F8XMG4_9ZZZZ</name>
<reference evidence="1" key="1">
    <citation type="journal article" date="2015" name="Nature">
        <title>Complex archaea that bridge the gap between prokaryotes and eukaryotes.</title>
        <authorList>
            <person name="Spang A."/>
            <person name="Saw J.H."/>
            <person name="Jorgensen S.L."/>
            <person name="Zaremba-Niedzwiedzka K."/>
            <person name="Martijn J."/>
            <person name="Lind A.E."/>
            <person name="van Eijk R."/>
            <person name="Schleper C."/>
            <person name="Guy L."/>
            <person name="Ettema T.J."/>
        </authorList>
    </citation>
    <scope>NUCLEOTIDE SEQUENCE</scope>
</reference>
<sequence>MKKGMPIKVKVNVSEARRALENLGTSIKRTNCSLKNLGKTMMEADHQSRYTSDDLRRAWAKHERAKKYEVTCQPNYADPEVC</sequence>
<organism evidence="1">
    <name type="scientific">marine sediment metagenome</name>
    <dbReference type="NCBI Taxonomy" id="412755"/>
    <lineage>
        <taxon>unclassified sequences</taxon>
        <taxon>metagenomes</taxon>
        <taxon>ecological metagenomes</taxon>
    </lineage>
</organism>
<gene>
    <name evidence="1" type="ORF">LCGC14_3005450</name>
</gene>